<dbReference type="AlphaFoldDB" id="A0A928Z797"/>
<dbReference type="InterPro" id="IPR015943">
    <property type="entry name" value="WD40/YVTN_repeat-like_dom_sf"/>
</dbReference>
<proteinExistence type="predicted"/>
<keyword evidence="2" id="KW-0677">Repeat</keyword>
<dbReference type="PROSITE" id="PS50104">
    <property type="entry name" value="TIR"/>
    <property type="match status" value="1"/>
</dbReference>
<dbReference type="Proteomes" id="UP000625316">
    <property type="component" value="Unassembled WGS sequence"/>
</dbReference>
<keyword evidence="7" id="KW-1185">Reference proteome</keyword>
<evidence type="ECO:0000313" key="7">
    <source>
        <dbReference type="Proteomes" id="UP000625316"/>
    </source>
</evidence>
<dbReference type="Gene3D" id="2.130.10.10">
    <property type="entry name" value="YVTN repeat-like/Quinoprotein amine dehydrogenase"/>
    <property type="match status" value="1"/>
</dbReference>
<feature type="compositionally biased region" description="Basic and acidic residues" evidence="4">
    <location>
        <begin position="281"/>
        <end position="309"/>
    </location>
</feature>
<dbReference type="SMART" id="SM00320">
    <property type="entry name" value="WD40"/>
    <property type="match status" value="4"/>
</dbReference>
<feature type="repeat" description="WD" evidence="3">
    <location>
        <begin position="549"/>
        <end position="581"/>
    </location>
</feature>
<dbReference type="InterPro" id="IPR035897">
    <property type="entry name" value="Toll_tir_struct_dom_sf"/>
</dbReference>
<feature type="repeat" description="WD" evidence="3">
    <location>
        <begin position="590"/>
        <end position="622"/>
    </location>
</feature>
<protein>
    <submittedName>
        <fullName evidence="6">TIR domain-containing protein</fullName>
    </submittedName>
</protein>
<dbReference type="GO" id="GO:0007165">
    <property type="term" value="P:signal transduction"/>
    <property type="evidence" value="ECO:0007669"/>
    <property type="project" value="InterPro"/>
</dbReference>
<dbReference type="Pfam" id="PF00400">
    <property type="entry name" value="WD40"/>
    <property type="match status" value="4"/>
</dbReference>
<dbReference type="InterPro" id="IPR020472">
    <property type="entry name" value="WD40_PAC1"/>
</dbReference>
<name>A0A928Z797_9CYAN</name>
<dbReference type="SUPFAM" id="SSF50978">
    <property type="entry name" value="WD40 repeat-like"/>
    <property type="match status" value="1"/>
</dbReference>
<feature type="repeat" description="WD" evidence="3">
    <location>
        <begin position="467"/>
        <end position="499"/>
    </location>
</feature>
<accession>A0A928Z797</accession>
<dbReference type="SUPFAM" id="SSF52200">
    <property type="entry name" value="Toll/Interleukin receptor TIR domain"/>
    <property type="match status" value="1"/>
</dbReference>
<evidence type="ECO:0000313" key="6">
    <source>
        <dbReference type="EMBL" id="MBE9032990.1"/>
    </source>
</evidence>
<dbReference type="CDD" id="cd00200">
    <property type="entry name" value="WD40"/>
    <property type="match status" value="1"/>
</dbReference>
<dbReference type="PRINTS" id="PR00320">
    <property type="entry name" value="GPROTEINBRPT"/>
</dbReference>
<dbReference type="Pfam" id="PF13676">
    <property type="entry name" value="TIR_2"/>
    <property type="match status" value="1"/>
</dbReference>
<evidence type="ECO:0000259" key="5">
    <source>
        <dbReference type="PROSITE" id="PS50104"/>
    </source>
</evidence>
<dbReference type="PROSITE" id="PS50294">
    <property type="entry name" value="WD_REPEATS_REGION"/>
    <property type="match status" value="4"/>
</dbReference>
<feature type="repeat" description="WD" evidence="3">
    <location>
        <begin position="508"/>
        <end position="540"/>
    </location>
</feature>
<feature type="compositionally biased region" description="Basic and acidic residues" evidence="4">
    <location>
        <begin position="347"/>
        <end position="358"/>
    </location>
</feature>
<evidence type="ECO:0000256" key="3">
    <source>
        <dbReference type="PROSITE-ProRule" id="PRU00221"/>
    </source>
</evidence>
<feature type="non-terminal residue" evidence="6">
    <location>
        <position position="638"/>
    </location>
</feature>
<dbReference type="PANTHER" id="PTHR22847:SF637">
    <property type="entry name" value="WD REPEAT DOMAIN 5B"/>
    <property type="match status" value="1"/>
</dbReference>
<evidence type="ECO:0000256" key="4">
    <source>
        <dbReference type="SAM" id="MobiDB-lite"/>
    </source>
</evidence>
<evidence type="ECO:0000256" key="1">
    <source>
        <dbReference type="ARBA" id="ARBA00022574"/>
    </source>
</evidence>
<dbReference type="InterPro" id="IPR001680">
    <property type="entry name" value="WD40_rpt"/>
</dbReference>
<reference evidence="6" key="1">
    <citation type="submission" date="2020-10" db="EMBL/GenBank/DDBJ databases">
        <authorList>
            <person name="Castelo-Branco R."/>
            <person name="Eusebio N."/>
            <person name="Adriana R."/>
            <person name="Vieira A."/>
            <person name="Brugerolle De Fraissinette N."/>
            <person name="Rezende De Castro R."/>
            <person name="Schneider M.P."/>
            <person name="Vasconcelos V."/>
            <person name="Leao P.N."/>
        </authorList>
    </citation>
    <scope>NUCLEOTIDE SEQUENCE</scope>
    <source>
        <strain evidence="6">LEGE 11480</strain>
    </source>
</reference>
<organism evidence="6 7">
    <name type="scientific">Romeriopsis navalis LEGE 11480</name>
    <dbReference type="NCBI Taxonomy" id="2777977"/>
    <lineage>
        <taxon>Bacteria</taxon>
        <taxon>Bacillati</taxon>
        <taxon>Cyanobacteriota</taxon>
        <taxon>Cyanophyceae</taxon>
        <taxon>Leptolyngbyales</taxon>
        <taxon>Leptolyngbyaceae</taxon>
        <taxon>Romeriopsis</taxon>
        <taxon>Romeriopsis navalis</taxon>
    </lineage>
</organism>
<dbReference type="InterPro" id="IPR036322">
    <property type="entry name" value="WD40_repeat_dom_sf"/>
</dbReference>
<dbReference type="Gene3D" id="3.40.50.10140">
    <property type="entry name" value="Toll/interleukin-1 receptor homology (TIR) domain"/>
    <property type="match status" value="1"/>
</dbReference>
<dbReference type="PANTHER" id="PTHR22847">
    <property type="entry name" value="WD40 REPEAT PROTEIN"/>
    <property type="match status" value="1"/>
</dbReference>
<keyword evidence="1 3" id="KW-0853">WD repeat</keyword>
<dbReference type="InterPro" id="IPR000157">
    <property type="entry name" value="TIR_dom"/>
</dbReference>
<feature type="region of interest" description="Disordered" evidence="4">
    <location>
        <begin position="265"/>
        <end position="377"/>
    </location>
</feature>
<comment type="caution">
    <text evidence="6">The sequence shown here is derived from an EMBL/GenBank/DDBJ whole genome shotgun (WGS) entry which is preliminary data.</text>
</comment>
<dbReference type="SMART" id="SM00255">
    <property type="entry name" value="TIR"/>
    <property type="match status" value="1"/>
</dbReference>
<dbReference type="PROSITE" id="PS50082">
    <property type="entry name" value="WD_REPEATS_2"/>
    <property type="match status" value="4"/>
</dbReference>
<feature type="domain" description="TIR" evidence="5">
    <location>
        <begin position="5"/>
        <end position="116"/>
    </location>
</feature>
<gene>
    <name evidence="6" type="ORF">IQ266_24950</name>
</gene>
<sequence length="638" mass="70956">MVTSATHDVFISYSRRDKVFVERLHGALKQAGQSAWIDWIGIPVTSDWWAEIERGIEGADTFVFVMSPDSLESEYCQKEVLHAMQHNKRLVPIVHRDCESNLEADNAAHQALRRHHWLMFRAGDDFAPAFGELVGAIETDLAHVKEHTRLLGLALEWERRGRSDGMLLGADALIAAETWLGEGAQKDPEPTEAQRNYIRQSRAVEEDRHRRERLLVAAKKRATGITVGAVGLAVVSIAGAGYGMNSLRLERDKIQAETAVAKQAKQQAEEDKRQAIVAKDAAQKEKQQAEKSAKDAKQQQKIALNEKQKAQQAKQQAERQRGFAENASKQAKANLVIAQRKQQAADGRAREADRKAQDANRQAEVAGRDRDLANREKREANQLRKIARREARLAQIGSRLERAGTEAIERFKFDQTGAALIALRAGRELSDVVTAYESKSIAAWPAVNPLLSLHQLAPRMRFTQKTLEGHGDIVWHGTFSPDGQRILTTSWDKTARLWDASGRLITKLEGHGDIVLHGTFSPDGQRILTTSWDKTARLWDANGRLITKLEGHGDSVWHGTFSPDGQRILTTSSDKTARLWDANGRLITKLEGHGSSVGHGTFSPDGQRILTTSSDKTARLWDANGRLITKLEGHGDIV</sequence>
<evidence type="ECO:0000256" key="2">
    <source>
        <dbReference type="ARBA" id="ARBA00022737"/>
    </source>
</evidence>
<dbReference type="EMBL" id="JADEXQ010000141">
    <property type="protein sequence ID" value="MBE9032990.1"/>
    <property type="molecule type" value="Genomic_DNA"/>
</dbReference>
<dbReference type="RefSeq" id="WP_264327802.1">
    <property type="nucleotide sequence ID" value="NZ_JADEXQ010000141.1"/>
</dbReference>
<feature type="compositionally biased region" description="Basic and acidic residues" evidence="4">
    <location>
        <begin position="366"/>
        <end position="377"/>
    </location>
</feature>